<dbReference type="AlphaFoldDB" id="A0A8B3CWU1"/>
<name>A0A8B3CWU1_9LEPT</name>
<dbReference type="Proteomes" id="UP000266669">
    <property type="component" value="Unassembled WGS sequence"/>
</dbReference>
<evidence type="ECO:0000313" key="2">
    <source>
        <dbReference type="EMBL" id="RHX88634.1"/>
    </source>
</evidence>
<evidence type="ECO:0000259" key="1">
    <source>
        <dbReference type="Pfam" id="PF00561"/>
    </source>
</evidence>
<comment type="caution">
    <text evidence="2">The sequence shown here is derived from an EMBL/GenBank/DDBJ whole genome shotgun (WGS) entry which is preliminary data.</text>
</comment>
<dbReference type="EMBL" id="QHCS01000001">
    <property type="protein sequence ID" value="RHX88634.1"/>
    <property type="molecule type" value="Genomic_DNA"/>
</dbReference>
<dbReference type="InterPro" id="IPR000639">
    <property type="entry name" value="Epox_hydrolase-like"/>
</dbReference>
<feature type="domain" description="AB hydrolase-1" evidence="1">
    <location>
        <begin position="183"/>
        <end position="416"/>
    </location>
</feature>
<dbReference type="GO" id="GO:0003824">
    <property type="term" value="F:catalytic activity"/>
    <property type="evidence" value="ECO:0007669"/>
    <property type="project" value="InterPro"/>
</dbReference>
<gene>
    <name evidence="2" type="ORF">DLM78_06840</name>
</gene>
<dbReference type="PANTHER" id="PTHR43689">
    <property type="entry name" value="HYDROLASE"/>
    <property type="match status" value="1"/>
</dbReference>
<dbReference type="InterPro" id="IPR029058">
    <property type="entry name" value="AB_hydrolase_fold"/>
</dbReference>
<sequence length="436" mass="50197">MRSDLDQGFLLQIKRNLRILRILPQQILALSKRSMFRVHRFLFTNINLTFLFAPRVDSILSQKRRSTRLSFDLERAKEFKKSMEGQKNTFFVGRYFLDYSRSFMKKIEFVLANLIKRSTSMFPIDSLKKICLILFSIFILHCGLFVETIPPGKILDEGEYDRFLKLGDVNYHYQDFPGTKGNIFLLHGFGSSTYTWKETIPYLRKSGYRIVSLDMKGFGWSDKPLEGDYREEQLQIEVASFLKALKLRNVVFIGNSLGGAIAALTSAKDPELVGKLILIDAVGPYPMKKPLIIRMSNLPFAAEMMKTFYGKWLFHWNLKEVVFDPKVITEERIGAYFDRLRTLGGIESTVSFSRTLEDGFAKGYLGLVPTIKQPTLILWGKDDGWIPLTIGEQFHKDISNSQMIVFENCGHIPQEEIPEKTANAILEFLSKESKNK</sequence>
<dbReference type="Pfam" id="PF00561">
    <property type="entry name" value="Abhydrolase_1"/>
    <property type="match status" value="1"/>
</dbReference>
<dbReference type="InterPro" id="IPR000073">
    <property type="entry name" value="AB_hydrolase_1"/>
</dbReference>
<protein>
    <recommendedName>
        <fullName evidence="1">AB hydrolase-1 domain-containing protein</fullName>
    </recommendedName>
</protein>
<dbReference type="PRINTS" id="PR00412">
    <property type="entry name" value="EPOXHYDRLASE"/>
</dbReference>
<proteinExistence type="predicted"/>
<dbReference type="PRINTS" id="PR00111">
    <property type="entry name" value="ABHYDROLASE"/>
</dbReference>
<reference evidence="3" key="1">
    <citation type="submission" date="2018-05" db="EMBL/GenBank/DDBJ databases">
        <title>Leptospira yasudae sp. nov. and Leptospira stimsonii sp. nov., two pathogenic species of the genus Leptospira isolated from environmental sources.</title>
        <authorList>
            <person name="Casanovas-Massana A."/>
            <person name="Hamond C."/>
            <person name="Santos L.A."/>
            <person name="Hacker K.P."/>
            <person name="Balassiano I."/>
            <person name="Medeiros M.A."/>
            <person name="Reis M.G."/>
            <person name="Ko A.I."/>
            <person name="Wunder E.A."/>
        </authorList>
    </citation>
    <scope>NUCLEOTIDE SEQUENCE [LARGE SCALE GENOMIC DNA]</scope>
    <source>
        <strain evidence="3">AMB6-RJ</strain>
    </source>
</reference>
<accession>A0A8B3CWU1</accession>
<dbReference type="SUPFAM" id="SSF53474">
    <property type="entry name" value="alpha/beta-Hydrolases"/>
    <property type="match status" value="1"/>
</dbReference>
<dbReference type="PANTHER" id="PTHR43689:SF51">
    <property type="entry name" value="SLR1917 PROTEIN"/>
    <property type="match status" value="1"/>
</dbReference>
<organism evidence="2 3">
    <name type="scientific">Leptospira stimsonii</name>
    <dbReference type="NCBI Taxonomy" id="2202203"/>
    <lineage>
        <taxon>Bacteria</taxon>
        <taxon>Pseudomonadati</taxon>
        <taxon>Spirochaetota</taxon>
        <taxon>Spirochaetia</taxon>
        <taxon>Leptospirales</taxon>
        <taxon>Leptospiraceae</taxon>
        <taxon>Leptospira</taxon>
    </lineage>
</organism>
<dbReference type="Gene3D" id="3.40.50.1820">
    <property type="entry name" value="alpha/beta hydrolase"/>
    <property type="match status" value="1"/>
</dbReference>
<evidence type="ECO:0000313" key="3">
    <source>
        <dbReference type="Proteomes" id="UP000266669"/>
    </source>
</evidence>